<dbReference type="STRING" id="1115515.EV102420_14_01180"/>
<proteinExistence type="predicted"/>
<accession>A0A090V746</accession>
<dbReference type="OrthoDB" id="8019720at2"/>
<dbReference type="eggNOG" id="COG5283">
    <property type="taxonomic scope" value="Bacteria"/>
</dbReference>
<dbReference type="RefSeq" id="WP_042392542.1">
    <property type="nucleotide sequence ID" value="NZ_BBMZ01000014.1"/>
</dbReference>
<organism evidence="2 3">
    <name type="scientific">Pseudescherichia vulneris NBRC 102420</name>
    <dbReference type="NCBI Taxonomy" id="1115515"/>
    <lineage>
        <taxon>Bacteria</taxon>
        <taxon>Pseudomonadati</taxon>
        <taxon>Pseudomonadota</taxon>
        <taxon>Gammaproteobacteria</taxon>
        <taxon>Enterobacterales</taxon>
        <taxon>Enterobacteriaceae</taxon>
        <taxon>Pseudescherichia</taxon>
    </lineage>
</organism>
<keyword evidence="1" id="KW-0472">Membrane</keyword>
<dbReference type="eggNOG" id="COG0741">
    <property type="taxonomic scope" value="Bacteria"/>
</dbReference>
<keyword evidence="1" id="KW-1133">Transmembrane helix</keyword>
<comment type="caution">
    <text evidence="2">The sequence shown here is derived from an EMBL/GenBank/DDBJ whole genome shotgun (WGS) entry which is preliminary data.</text>
</comment>
<evidence type="ECO:0000256" key="1">
    <source>
        <dbReference type="SAM" id="Phobius"/>
    </source>
</evidence>
<gene>
    <name evidence="2" type="ORF">EV102420_14_01180</name>
</gene>
<keyword evidence="3" id="KW-1185">Reference proteome</keyword>
<sequence>MNPNMIVALLGSLGVPSGEGGGQNLGAMLAGAAEGALKLGLAVKDAALSLYDFTLTTATGLDNLYALSRRTGASVEGIESIGYGISQVGGNVDEARGSLENLSRFVQQAPGAEHFLNQLDIQVRDASGDPRDTAVIFTEVGQKLSAMPLPLASQNAKTLGISDDTLAAMRGGAGNFSAQHSVMAKTIGFDADEAATDANRFMTSLREVSVVVDMVQEKIGSRLAGGMAGWLDTLSHFILDNYPRIEQALLGIVDGIVALGDTLIPLFLGILESALDLAEWWGALDGQTQDLITLLGGLALALGGLNSAFLLSPIGLILALAAAIALLWDDYKKWAEGGQSFINWGEWQPVIDNAIALISDFKTAISSLVHAVAGLLNIDLGTWSLKWDFSNAIAQLGEFNKMLNMLAELLKAVGENRWSDAVDIGKSLFKQGNDKPDALPGVTKSANEFADWMKEHWHVDPRNVGKYLKNPFWGDTVNVLHPENSQSLYSRDFIERERATAVATNVAGPQLDQHNSYYIYGNNAQQIGAEVELHQNAANTQFMRVNQVKVG</sequence>
<dbReference type="AlphaFoldDB" id="A0A090V746"/>
<evidence type="ECO:0000313" key="3">
    <source>
        <dbReference type="Proteomes" id="UP000029462"/>
    </source>
</evidence>
<dbReference type="EMBL" id="BBMZ01000014">
    <property type="protein sequence ID" value="GAL59059.1"/>
    <property type="molecule type" value="Genomic_DNA"/>
</dbReference>
<protein>
    <submittedName>
        <fullName evidence="2">Uncharacterized protein</fullName>
    </submittedName>
</protein>
<evidence type="ECO:0000313" key="2">
    <source>
        <dbReference type="EMBL" id="GAL59059.1"/>
    </source>
</evidence>
<keyword evidence="1" id="KW-0812">Transmembrane</keyword>
<dbReference type="Proteomes" id="UP000029462">
    <property type="component" value="Unassembled WGS sequence"/>
</dbReference>
<name>A0A090V746_PSEVU</name>
<reference evidence="2 3" key="1">
    <citation type="submission" date="2014-09" db="EMBL/GenBank/DDBJ databases">
        <title>Whole genome shotgun sequence of Escherichia vulneris NBRC 102420.</title>
        <authorList>
            <person name="Yoshida Y."/>
            <person name="Hosoyama A."/>
            <person name="Tsuchikane K."/>
            <person name="Ohji S."/>
            <person name="Ichikawa N."/>
            <person name="Kimura A."/>
            <person name="Yamazoe A."/>
            <person name="Ezaki T."/>
            <person name="Fujita N."/>
        </authorList>
    </citation>
    <scope>NUCLEOTIDE SEQUENCE [LARGE SCALE GENOMIC DNA]</scope>
    <source>
        <strain evidence="2 3">NBRC 102420</strain>
    </source>
</reference>
<feature type="transmembrane region" description="Helical" evidence="1">
    <location>
        <begin position="308"/>
        <end position="328"/>
    </location>
</feature>